<protein>
    <recommendedName>
        <fullName evidence="7">Glucose-6-phosphate isomerase</fullName>
        <shortName evidence="7">GPI</shortName>
        <ecNumber evidence="7">5.3.1.9</ecNumber>
    </recommendedName>
    <alternativeName>
        <fullName evidence="7">Phosphoglucose isomerase</fullName>
        <shortName evidence="7">PGI</shortName>
    </alternativeName>
    <alternativeName>
        <fullName evidence="7">Phosphohexose isomerase</fullName>
        <shortName evidence="7">PHI</shortName>
    </alternativeName>
</protein>
<comment type="pathway">
    <text evidence="1 7 8">Carbohydrate degradation; glycolysis; D-glyceraldehyde 3-phosphate and glycerone phosphate from D-glucose: step 2/4.</text>
</comment>
<dbReference type="PROSITE" id="PS00174">
    <property type="entry name" value="P_GLUCOSE_ISOMERASE_2"/>
    <property type="match status" value="1"/>
</dbReference>
<evidence type="ECO:0000256" key="5">
    <source>
        <dbReference type="ARBA" id="ARBA00023235"/>
    </source>
</evidence>
<comment type="subcellular location">
    <subcellularLocation>
        <location evidence="7">Cytoplasm</location>
    </subcellularLocation>
</comment>
<dbReference type="CDD" id="cd05015">
    <property type="entry name" value="SIS_PGI_1"/>
    <property type="match status" value="1"/>
</dbReference>
<comment type="function">
    <text evidence="7">Catalyzes the reversible isomerization of glucose-6-phosphate to fructose-6-phosphate.</text>
</comment>
<dbReference type="HAMAP" id="MF_00473">
    <property type="entry name" value="G6P_isomerase"/>
    <property type="match status" value="1"/>
</dbReference>
<evidence type="ECO:0000256" key="4">
    <source>
        <dbReference type="ARBA" id="ARBA00023152"/>
    </source>
</evidence>
<reference evidence="10" key="1">
    <citation type="submission" date="2020-01" db="EMBL/GenBank/DDBJ databases">
        <title>'Steroidobacter agaridevorans' sp. nov., agar-degrading bacteria isolated from rhizosphere soils.</title>
        <authorList>
            <person name="Ikenaga M."/>
            <person name="Kataoka M."/>
            <person name="Murouchi A."/>
            <person name="Katsuragi S."/>
            <person name="Sakai M."/>
        </authorList>
    </citation>
    <scope>NUCLEOTIDE SEQUENCE [LARGE SCALE GENOMIC DNA]</scope>
    <source>
        <strain evidence="10">YU21-B</strain>
    </source>
</reference>
<dbReference type="EMBL" id="BLJN01000004">
    <property type="protein sequence ID" value="GFE82003.1"/>
    <property type="molecule type" value="Genomic_DNA"/>
</dbReference>
<keyword evidence="3 7" id="KW-0312">Gluconeogenesis</keyword>
<dbReference type="InterPro" id="IPR035476">
    <property type="entry name" value="SIS_PGI_1"/>
</dbReference>
<organism evidence="9 10">
    <name type="scientific">Steroidobacter agaridevorans</name>
    <dbReference type="NCBI Taxonomy" id="2695856"/>
    <lineage>
        <taxon>Bacteria</taxon>
        <taxon>Pseudomonadati</taxon>
        <taxon>Pseudomonadota</taxon>
        <taxon>Gammaproteobacteria</taxon>
        <taxon>Steroidobacterales</taxon>
        <taxon>Steroidobacteraceae</taxon>
        <taxon>Steroidobacter</taxon>
    </lineage>
</organism>
<dbReference type="InterPro" id="IPR023096">
    <property type="entry name" value="G6P_Isomerase_C"/>
</dbReference>
<keyword evidence="7" id="KW-0963">Cytoplasm</keyword>
<keyword evidence="4 7" id="KW-0324">Glycolysis</keyword>
<dbReference type="InterPro" id="IPR018189">
    <property type="entry name" value="Phosphoglucose_isomerase_CS"/>
</dbReference>
<dbReference type="GO" id="GO:0006094">
    <property type="term" value="P:gluconeogenesis"/>
    <property type="evidence" value="ECO:0007669"/>
    <property type="project" value="UniProtKB-UniRule"/>
</dbReference>
<comment type="catalytic activity">
    <reaction evidence="6 7 8">
        <text>alpha-D-glucose 6-phosphate = beta-D-fructose 6-phosphate</text>
        <dbReference type="Rhea" id="RHEA:11816"/>
        <dbReference type="ChEBI" id="CHEBI:57634"/>
        <dbReference type="ChEBI" id="CHEBI:58225"/>
        <dbReference type="EC" id="5.3.1.9"/>
    </reaction>
</comment>
<sequence>MTPANTTPEWQALEAHAASMRGRHLRDLFANDPQRAVSFSRTSGLNLLLDFSRQRVDAETMRLLLALANARDLRGRIDAMFSGEKINTTENRAVLHTALRNRTERPVLVDGQDVMPEVRASLQKMRTFVEGIHGGRIHGHTGKTFTDIVNIGIGGSDLGIVMATEALAKYRNRNLRLHCVSNIDGVQLGDVLEKVDAARTLFVVCSKTFSTLETLTNAKLARQWIVDRLGEGAPARHFAAVSTNAKAMDAFLIPPQNRFTMWDWVGGRYSVWSAVGLSVALALGMDQFELMLEGGHEMDEHFRTTPFENNLPVLMGLLGVWNRNFLGLDSLAVLPYDQRLHRFPAYLQQLEMESNGKSVTLAGTPLQYDSGAVLWGEPGSNAQHSFFQLLHQGTARVALDFLAPVNASSPFQQQQNLALANCFAQAQAFAFGQTEAQVRQDLAAKGTGESEIARLIPHKLHPGNRPSTVILFPRLGPKTLGRLISLYEHKVFTQSVIWGINAFDQWGVELGKKLAESLAPALEKPGEAAAGAEPSLRNLLEHVARWRG</sequence>
<dbReference type="PROSITE" id="PS00765">
    <property type="entry name" value="P_GLUCOSE_ISOMERASE_1"/>
    <property type="match status" value="1"/>
</dbReference>
<feature type="active site" description="Proton donor" evidence="7">
    <location>
        <position position="353"/>
    </location>
</feature>
<comment type="similarity">
    <text evidence="2 7 8">Belongs to the GPI family.</text>
</comment>
<dbReference type="InterPro" id="IPR035482">
    <property type="entry name" value="SIS_PGI_2"/>
</dbReference>
<dbReference type="Gene3D" id="3.40.50.10490">
    <property type="entry name" value="Glucose-6-phosphate isomerase like protein, domain 1"/>
    <property type="match status" value="2"/>
</dbReference>
<evidence type="ECO:0000313" key="10">
    <source>
        <dbReference type="Proteomes" id="UP000445000"/>
    </source>
</evidence>
<dbReference type="PANTHER" id="PTHR11469">
    <property type="entry name" value="GLUCOSE-6-PHOSPHATE ISOMERASE"/>
    <property type="match status" value="1"/>
</dbReference>
<evidence type="ECO:0000256" key="8">
    <source>
        <dbReference type="RuleBase" id="RU000612"/>
    </source>
</evidence>
<dbReference type="UniPathway" id="UPA00109">
    <property type="reaction ID" value="UER00181"/>
</dbReference>
<dbReference type="InterPro" id="IPR046348">
    <property type="entry name" value="SIS_dom_sf"/>
</dbReference>
<dbReference type="GO" id="GO:0051156">
    <property type="term" value="P:glucose 6-phosphate metabolic process"/>
    <property type="evidence" value="ECO:0007669"/>
    <property type="project" value="TreeGrafter"/>
</dbReference>
<comment type="pathway">
    <text evidence="7">Carbohydrate biosynthesis; gluconeogenesis.</text>
</comment>
<name>A0A829YGF6_9GAMM</name>
<dbReference type="Proteomes" id="UP000445000">
    <property type="component" value="Unassembled WGS sequence"/>
</dbReference>
<accession>A0A829YGF6</accession>
<evidence type="ECO:0000256" key="7">
    <source>
        <dbReference type="HAMAP-Rule" id="MF_00473"/>
    </source>
</evidence>
<feature type="active site" evidence="7">
    <location>
        <position position="384"/>
    </location>
</feature>
<comment type="caution">
    <text evidence="9">The sequence shown here is derived from an EMBL/GenBank/DDBJ whole genome shotgun (WGS) entry which is preliminary data.</text>
</comment>
<dbReference type="Gene3D" id="1.10.1390.10">
    <property type="match status" value="1"/>
</dbReference>
<gene>
    <name evidence="7 9" type="primary">pgi</name>
    <name evidence="9" type="ORF">GCM10011487_40030</name>
</gene>
<dbReference type="CDD" id="cd05016">
    <property type="entry name" value="SIS_PGI_2"/>
    <property type="match status" value="1"/>
</dbReference>
<keyword evidence="10" id="KW-1185">Reference proteome</keyword>
<dbReference type="NCBIfam" id="NF001211">
    <property type="entry name" value="PRK00179.1"/>
    <property type="match status" value="1"/>
</dbReference>
<dbReference type="GO" id="GO:0004347">
    <property type="term" value="F:glucose-6-phosphate isomerase activity"/>
    <property type="evidence" value="ECO:0007669"/>
    <property type="project" value="UniProtKB-UniRule"/>
</dbReference>
<dbReference type="Pfam" id="PF00342">
    <property type="entry name" value="PGI"/>
    <property type="match status" value="1"/>
</dbReference>
<keyword evidence="5 7" id="KW-0413">Isomerase</keyword>
<dbReference type="EC" id="5.3.1.9" evidence="7"/>
<evidence type="ECO:0000256" key="2">
    <source>
        <dbReference type="ARBA" id="ARBA00006604"/>
    </source>
</evidence>
<evidence type="ECO:0000256" key="1">
    <source>
        <dbReference type="ARBA" id="ARBA00004926"/>
    </source>
</evidence>
<dbReference type="SUPFAM" id="SSF53697">
    <property type="entry name" value="SIS domain"/>
    <property type="match status" value="1"/>
</dbReference>
<evidence type="ECO:0000256" key="6">
    <source>
        <dbReference type="ARBA" id="ARBA00029321"/>
    </source>
</evidence>
<dbReference type="PRINTS" id="PR00662">
    <property type="entry name" value="G6PISOMERASE"/>
</dbReference>
<evidence type="ECO:0000256" key="3">
    <source>
        <dbReference type="ARBA" id="ARBA00022432"/>
    </source>
</evidence>
<dbReference type="AlphaFoldDB" id="A0A829YGF6"/>
<dbReference type="GO" id="GO:0005829">
    <property type="term" value="C:cytosol"/>
    <property type="evidence" value="ECO:0007669"/>
    <property type="project" value="TreeGrafter"/>
</dbReference>
<dbReference type="GO" id="GO:0048029">
    <property type="term" value="F:monosaccharide binding"/>
    <property type="evidence" value="ECO:0007669"/>
    <property type="project" value="TreeGrafter"/>
</dbReference>
<dbReference type="GO" id="GO:0006096">
    <property type="term" value="P:glycolytic process"/>
    <property type="evidence" value="ECO:0007669"/>
    <property type="project" value="UniProtKB-UniRule"/>
</dbReference>
<dbReference type="UniPathway" id="UPA00138"/>
<dbReference type="RefSeq" id="WP_161813685.1">
    <property type="nucleotide sequence ID" value="NZ_BLJN01000004.1"/>
</dbReference>
<feature type="active site" evidence="7">
    <location>
        <position position="512"/>
    </location>
</feature>
<proteinExistence type="inferred from homology"/>
<dbReference type="InterPro" id="IPR001672">
    <property type="entry name" value="G6P_Isomerase"/>
</dbReference>
<dbReference type="PROSITE" id="PS51463">
    <property type="entry name" value="P_GLUCOSE_ISOMERASE_3"/>
    <property type="match status" value="1"/>
</dbReference>
<dbReference type="PANTHER" id="PTHR11469:SF1">
    <property type="entry name" value="GLUCOSE-6-PHOSPHATE ISOMERASE"/>
    <property type="match status" value="1"/>
</dbReference>
<evidence type="ECO:0000313" key="9">
    <source>
        <dbReference type="EMBL" id="GFE82003.1"/>
    </source>
</evidence>
<dbReference type="GO" id="GO:0097367">
    <property type="term" value="F:carbohydrate derivative binding"/>
    <property type="evidence" value="ECO:0007669"/>
    <property type="project" value="InterPro"/>
</dbReference>